<feature type="region of interest" description="Disordered" evidence="1">
    <location>
        <begin position="1"/>
        <end position="37"/>
    </location>
</feature>
<dbReference type="Proteomes" id="UP000193467">
    <property type="component" value="Unassembled WGS sequence"/>
</dbReference>
<dbReference type="InterPro" id="IPR014756">
    <property type="entry name" value="Ig_E-set"/>
</dbReference>
<organism evidence="2 3">
    <name type="scientific">Leucosporidium creatinivorum</name>
    <dbReference type="NCBI Taxonomy" id="106004"/>
    <lineage>
        <taxon>Eukaryota</taxon>
        <taxon>Fungi</taxon>
        <taxon>Dikarya</taxon>
        <taxon>Basidiomycota</taxon>
        <taxon>Pucciniomycotina</taxon>
        <taxon>Microbotryomycetes</taxon>
        <taxon>Leucosporidiales</taxon>
        <taxon>Leucosporidium</taxon>
    </lineage>
</organism>
<dbReference type="InterPro" id="IPR014752">
    <property type="entry name" value="Arrestin-like_C"/>
</dbReference>
<protein>
    <recommendedName>
        <fullName evidence="4">Arrestin-like N-terminal domain-containing protein</fullName>
    </recommendedName>
</protein>
<feature type="compositionally biased region" description="Low complexity" evidence="1">
    <location>
        <begin position="519"/>
        <end position="536"/>
    </location>
</feature>
<gene>
    <name evidence="2" type="ORF">BCR35DRAFT_298406</name>
</gene>
<name>A0A1Y2G8G0_9BASI</name>
<evidence type="ECO:0000313" key="3">
    <source>
        <dbReference type="Proteomes" id="UP000193467"/>
    </source>
</evidence>
<dbReference type="Gene3D" id="2.60.40.640">
    <property type="match status" value="1"/>
</dbReference>
<feature type="region of interest" description="Disordered" evidence="1">
    <location>
        <begin position="367"/>
        <end position="398"/>
    </location>
</feature>
<comment type="caution">
    <text evidence="2">The sequence shown here is derived from an EMBL/GenBank/DDBJ whole genome shotgun (WGS) entry which is preliminary data.</text>
</comment>
<accession>A0A1Y2G8G0</accession>
<feature type="region of interest" description="Disordered" evidence="1">
    <location>
        <begin position="471"/>
        <end position="536"/>
    </location>
</feature>
<dbReference type="SUPFAM" id="SSF81296">
    <property type="entry name" value="E set domains"/>
    <property type="match status" value="1"/>
</dbReference>
<keyword evidence="3" id="KW-1185">Reference proteome</keyword>
<sequence>MSRQPFGKPSARQASTPPGPGERAASTSRPPMARSRSGSPGIFSLVGLAQPNLTITLSEDILFLHPTPKDFPAEDPVLQGTVTLYLPKKRSLNHLTVRLVGRQDISWGDSRPYESGICLDKEVALFSGKDEVVLDKGEHQFSFSIIVPSSTPTCERCQWGRVRHTVVAKAKGLGQLGGDVLSTEKPLFLIVNPGGSGASEPPPLLDHRFEGMLNDLGPYTMALQSQHVMVGGLLLFRFHLVSPPLNVMIYSIKIKINQHFTIISPTDSNRLATPPADVRTIIHLDGNHPPNFGTVADSTPVDRTASQARIGPLKMIAPEEEYKIHHLARLPDDSNLRPSTHELTESAIRVKHDIAMEVTYRVVTPEEAADLAKGGSPKPREGKGKEKEKEKEREKVPDRKKLVVSKGLEVFSCCCFVDSLTLPAYSFNDPALDIDEADKAPPCLCGFKMGQVIKFHGQELLREEGEGGITYAPLLKSDPPTPTDSTGRGRTPGRNLSGFFRTESSDSLSAPIISPPLRSPTSRSPSTASTLRTSYF</sequence>
<feature type="compositionally biased region" description="Basic and acidic residues" evidence="1">
    <location>
        <begin position="378"/>
        <end position="398"/>
    </location>
</feature>
<proteinExistence type="predicted"/>
<evidence type="ECO:0008006" key="4">
    <source>
        <dbReference type="Google" id="ProtNLM"/>
    </source>
</evidence>
<evidence type="ECO:0000256" key="1">
    <source>
        <dbReference type="SAM" id="MobiDB-lite"/>
    </source>
</evidence>
<dbReference type="InParanoid" id="A0A1Y2G8G0"/>
<reference evidence="2 3" key="1">
    <citation type="submission" date="2016-07" db="EMBL/GenBank/DDBJ databases">
        <title>Pervasive Adenine N6-methylation of Active Genes in Fungi.</title>
        <authorList>
            <consortium name="DOE Joint Genome Institute"/>
            <person name="Mondo S.J."/>
            <person name="Dannebaum R.O."/>
            <person name="Kuo R.C."/>
            <person name="Labutti K."/>
            <person name="Haridas S."/>
            <person name="Kuo A."/>
            <person name="Salamov A."/>
            <person name="Ahrendt S.R."/>
            <person name="Lipzen A."/>
            <person name="Sullivan W."/>
            <person name="Andreopoulos W.B."/>
            <person name="Clum A."/>
            <person name="Lindquist E."/>
            <person name="Daum C."/>
            <person name="Ramamoorthy G.K."/>
            <person name="Gryganskyi A."/>
            <person name="Culley D."/>
            <person name="Magnuson J.K."/>
            <person name="James T.Y."/>
            <person name="O'Malley M.A."/>
            <person name="Stajich J.E."/>
            <person name="Spatafora J.W."/>
            <person name="Visel A."/>
            <person name="Grigoriev I.V."/>
        </authorList>
    </citation>
    <scope>NUCLEOTIDE SEQUENCE [LARGE SCALE GENOMIC DNA]</scope>
    <source>
        <strain evidence="2 3">62-1032</strain>
    </source>
</reference>
<dbReference type="AlphaFoldDB" id="A0A1Y2G8G0"/>
<dbReference type="STRING" id="106004.A0A1Y2G8G0"/>
<dbReference type="EMBL" id="MCGR01000001">
    <property type="protein sequence ID" value="ORY92838.1"/>
    <property type="molecule type" value="Genomic_DNA"/>
</dbReference>
<evidence type="ECO:0000313" key="2">
    <source>
        <dbReference type="EMBL" id="ORY92838.1"/>
    </source>
</evidence>
<dbReference type="OrthoDB" id="3345971at2759"/>